<dbReference type="InterPro" id="IPR035979">
    <property type="entry name" value="RBD_domain_sf"/>
</dbReference>
<dbReference type="EMBL" id="DS113644">
    <property type="protein sequence ID" value="EAX99236.1"/>
    <property type="molecule type" value="Genomic_DNA"/>
</dbReference>
<organism evidence="5 6">
    <name type="scientific">Trichomonas vaginalis (strain ATCC PRA-98 / G3)</name>
    <dbReference type="NCBI Taxonomy" id="412133"/>
    <lineage>
        <taxon>Eukaryota</taxon>
        <taxon>Metamonada</taxon>
        <taxon>Parabasalia</taxon>
        <taxon>Trichomonadida</taxon>
        <taxon>Trichomonadidae</taxon>
        <taxon>Trichomonas</taxon>
    </lineage>
</organism>
<dbReference type="Proteomes" id="UP000001542">
    <property type="component" value="Unassembled WGS sequence"/>
</dbReference>
<protein>
    <recommendedName>
        <fullName evidence="4">RRM domain-containing protein</fullName>
    </recommendedName>
</protein>
<evidence type="ECO:0000256" key="3">
    <source>
        <dbReference type="SAM" id="MobiDB-lite"/>
    </source>
</evidence>
<dbReference type="KEGG" id="tva:4757042"/>
<dbReference type="SUPFAM" id="SSF54928">
    <property type="entry name" value="RNA-binding domain, RBD"/>
    <property type="match status" value="1"/>
</dbReference>
<feature type="domain" description="RRM" evidence="4">
    <location>
        <begin position="235"/>
        <end position="307"/>
    </location>
</feature>
<keyword evidence="6" id="KW-1185">Reference proteome</keyword>
<feature type="region of interest" description="Disordered" evidence="3">
    <location>
        <begin position="77"/>
        <end position="225"/>
    </location>
</feature>
<dbReference type="InterPro" id="IPR012677">
    <property type="entry name" value="Nucleotide-bd_a/b_plait_sf"/>
</dbReference>
<dbReference type="Gene3D" id="3.30.70.330">
    <property type="match status" value="1"/>
</dbReference>
<feature type="compositionally biased region" description="Basic and acidic residues" evidence="3">
    <location>
        <begin position="77"/>
        <end position="87"/>
    </location>
</feature>
<dbReference type="InterPro" id="IPR045137">
    <property type="entry name" value="RBM26/27"/>
</dbReference>
<gene>
    <name evidence="5" type="ORF">TVAG_296200</name>
</gene>
<evidence type="ECO:0000313" key="5">
    <source>
        <dbReference type="EMBL" id="EAX99236.1"/>
    </source>
</evidence>
<feature type="compositionally biased region" description="Basic and acidic residues" evidence="3">
    <location>
        <begin position="212"/>
        <end position="225"/>
    </location>
</feature>
<dbReference type="PANTHER" id="PTHR14398">
    <property type="entry name" value="RNA RECOGNITION RRM/RNP DOMAIN"/>
    <property type="match status" value="1"/>
</dbReference>
<dbReference type="VEuPathDB" id="TrichDB:TVAG_296200"/>
<accession>A2F769</accession>
<keyword evidence="1 2" id="KW-0694">RNA-binding</keyword>
<evidence type="ECO:0000256" key="2">
    <source>
        <dbReference type="PROSITE-ProRule" id="PRU00176"/>
    </source>
</evidence>
<dbReference type="VEuPathDB" id="TrichDB:TVAGG3_0162200"/>
<feature type="compositionally biased region" description="Acidic residues" evidence="3">
    <location>
        <begin position="201"/>
        <end position="211"/>
    </location>
</feature>
<dbReference type="PROSITE" id="PS50102">
    <property type="entry name" value="RRM"/>
    <property type="match status" value="1"/>
</dbReference>
<dbReference type="AlphaFoldDB" id="A2F769"/>
<evidence type="ECO:0000313" key="6">
    <source>
        <dbReference type="Proteomes" id="UP000001542"/>
    </source>
</evidence>
<dbReference type="RefSeq" id="XP_001312166.1">
    <property type="nucleotide sequence ID" value="XM_001312165.1"/>
</dbReference>
<reference evidence="5" key="2">
    <citation type="journal article" date="2007" name="Science">
        <title>Draft genome sequence of the sexually transmitted pathogen Trichomonas vaginalis.</title>
        <authorList>
            <person name="Carlton J.M."/>
            <person name="Hirt R.P."/>
            <person name="Silva J.C."/>
            <person name="Delcher A.L."/>
            <person name="Schatz M."/>
            <person name="Zhao Q."/>
            <person name="Wortman J.R."/>
            <person name="Bidwell S.L."/>
            <person name="Alsmark U.C.M."/>
            <person name="Besteiro S."/>
            <person name="Sicheritz-Ponten T."/>
            <person name="Noel C.J."/>
            <person name="Dacks J.B."/>
            <person name="Foster P.G."/>
            <person name="Simillion C."/>
            <person name="Van de Peer Y."/>
            <person name="Miranda-Saavedra D."/>
            <person name="Barton G.J."/>
            <person name="Westrop G.D."/>
            <person name="Mueller S."/>
            <person name="Dessi D."/>
            <person name="Fiori P.L."/>
            <person name="Ren Q."/>
            <person name="Paulsen I."/>
            <person name="Zhang H."/>
            <person name="Bastida-Corcuera F.D."/>
            <person name="Simoes-Barbosa A."/>
            <person name="Brown M.T."/>
            <person name="Hayes R.D."/>
            <person name="Mukherjee M."/>
            <person name="Okumura C.Y."/>
            <person name="Schneider R."/>
            <person name="Smith A.J."/>
            <person name="Vanacova S."/>
            <person name="Villalvazo M."/>
            <person name="Haas B.J."/>
            <person name="Pertea M."/>
            <person name="Feldblyum T.V."/>
            <person name="Utterback T.R."/>
            <person name="Shu C.L."/>
            <person name="Osoegawa K."/>
            <person name="de Jong P.J."/>
            <person name="Hrdy I."/>
            <person name="Horvathova L."/>
            <person name="Zubacova Z."/>
            <person name="Dolezal P."/>
            <person name="Malik S.B."/>
            <person name="Logsdon J.M. Jr."/>
            <person name="Henze K."/>
            <person name="Gupta A."/>
            <person name="Wang C.C."/>
            <person name="Dunne R.L."/>
            <person name="Upcroft J.A."/>
            <person name="Upcroft P."/>
            <person name="White O."/>
            <person name="Salzberg S.L."/>
            <person name="Tang P."/>
            <person name="Chiu C.-H."/>
            <person name="Lee Y.-S."/>
            <person name="Embley T.M."/>
            <person name="Coombs G.H."/>
            <person name="Mottram J.C."/>
            <person name="Tachezy J."/>
            <person name="Fraser-Liggett C.M."/>
            <person name="Johnson P.J."/>
        </authorList>
    </citation>
    <scope>NUCLEOTIDE SEQUENCE [LARGE SCALE GENOMIC DNA]</scope>
    <source>
        <strain evidence="5">G3</strain>
    </source>
</reference>
<dbReference type="PANTHER" id="PTHR14398:SF0">
    <property type="entry name" value="ZINC FINGER PROTEIN SWM"/>
    <property type="match status" value="1"/>
</dbReference>
<evidence type="ECO:0000256" key="1">
    <source>
        <dbReference type="ARBA" id="ARBA00022884"/>
    </source>
</evidence>
<name>A2F769_TRIV3</name>
<feature type="compositionally biased region" description="Basic and acidic residues" evidence="3">
    <location>
        <begin position="117"/>
        <end position="200"/>
    </location>
</feature>
<reference evidence="5" key="1">
    <citation type="submission" date="2006-10" db="EMBL/GenBank/DDBJ databases">
        <authorList>
            <person name="Amadeo P."/>
            <person name="Zhao Q."/>
            <person name="Wortman J."/>
            <person name="Fraser-Liggett C."/>
            <person name="Carlton J."/>
        </authorList>
    </citation>
    <scope>NUCLEOTIDE SEQUENCE</scope>
    <source>
        <strain evidence="5">G3</strain>
    </source>
</reference>
<dbReference type="InterPro" id="IPR000504">
    <property type="entry name" value="RRM_dom"/>
</dbReference>
<dbReference type="GO" id="GO:0003723">
    <property type="term" value="F:RNA binding"/>
    <property type="evidence" value="ECO:0007669"/>
    <property type="project" value="UniProtKB-UniRule"/>
</dbReference>
<evidence type="ECO:0000259" key="4">
    <source>
        <dbReference type="PROSITE" id="PS50102"/>
    </source>
</evidence>
<sequence length="387" mass="45518">MVLLEAHEKDLLKKWIIAKAKEIITDGIDPQILANYLMNLINRGVQYPEMVSTLVDIIGEDEATLLTDKLRECIESGSYKESEKPKEPAPQPKPAPKEEKKPSKPQPVEQKPKPQPKKSEESKPDYKKKEEPRYRSRDDDRPYQRPQKDDREKKGKYDKYEDRDKKGKYDKYDKRDKQDKQEKQKYEKPQKKDYRKRYSSDEETEYSDEEKDTQKRQLSLEDEPELKPKAKAERFIIFVAGLNEEYNSIGRIFKTFSKFGRIAGIEEDHEDGVCFIEYSKLAYAYRAIKKGAKITGNSFLRVDWGTHPNPEAIAALEKELEQKKLNWEKQNEIKTEKNSVLAELNTQRDLKIKQYAETPDSNNDEKDKIAQEILEIEKMIKECEQIE</sequence>
<proteinExistence type="predicted"/>
<dbReference type="SMR" id="A2F769"/>
<dbReference type="STRING" id="5722.A2F769"/>
<dbReference type="InParanoid" id="A2F769"/>
<dbReference type="OrthoDB" id="443401at2759"/>